<feature type="compositionally biased region" description="Basic and acidic residues" evidence="14">
    <location>
        <begin position="444"/>
        <end position="453"/>
    </location>
</feature>
<evidence type="ECO:0000256" key="1">
    <source>
        <dbReference type="ARBA" id="ARBA00000900"/>
    </source>
</evidence>
<evidence type="ECO:0000256" key="5">
    <source>
        <dbReference type="ARBA" id="ARBA00022692"/>
    </source>
</evidence>
<dbReference type="OrthoDB" id="8062037at2759"/>
<keyword evidence="7 12" id="KW-0863">Zinc-finger</keyword>
<evidence type="ECO:0000256" key="8">
    <source>
        <dbReference type="ARBA" id="ARBA00022786"/>
    </source>
</evidence>
<evidence type="ECO:0000256" key="9">
    <source>
        <dbReference type="ARBA" id="ARBA00022833"/>
    </source>
</evidence>
<dbReference type="EMBL" id="QGMF01000045">
    <property type="protein sequence ID" value="TVY20659.1"/>
    <property type="molecule type" value="Genomic_DNA"/>
</dbReference>
<comment type="caution">
    <text evidence="17">The sequence shown here is derived from an EMBL/GenBank/DDBJ whole genome shotgun (WGS) entry which is preliminary data.</text>
</comment>
<evidence type="ECO:0000256" key="12">
    <source>
        <dbReference type="PROSITE-ProRule" id="PRU00175"/>
    </source>
</evidence>
<dbReference type="Gene3D" id="3.30.40.10">
    <property type="entry name" value="Zinc/RING finger domain, C3HC4 (zinc finger)"/>
    <property type="match status" value="1"/>
</dbReference>
<comment type="catalytic activity">
    <reaction evidence="1">
        <text>S-ubiquitinyl-[E2 ubiquitin-conjugating enzyme]-L-cysteine + [acceptor protein]-L-lysine = [E2 ubiquitin-conjugating enzyme]-L-cysteine + N(6)-ubiquitinyl-[acceptor protein]-L-lysine.</text>
        <dbReference type="EC" id="2.3.2.27"/>
    </reaction>
</comment>
<reference evidence="17 18" key="1">
    <citation type="submission" date="2018-05" db="EMBL/GenBank/DDBJ databases">
        <title>Whole genome sequencing for identification of molecular markers to develop diagnostic detection tools for the regulated plant pathogen Lachnellula willkommii.</title>
        <authorList>
            <person name="Giroux E."/>
            <person name="Bilodeau G."/>
        </authorList>
    </citation>
    <scope>NUCLEOTIDE SEQUENCE [LARGE SCALE GENOMIC DNA]</scope>
    <source>
        <strain evidence="17 18">CBS 203.66</strain>
    </source>
</reference>
<evidence type="ECO:0000256" key="7">
    <source>
        <dbReference type="ARBA" id="ARBA00022771"/>
    </source>
</evidence>
<feature type="coiled-coil region" evidence="13">
    <location>
        <begin position="522"/>
        <end position="549"/>
    </location>
</feature>
<gene>
    <name evidence="17" type="primary">RMR3</name>
    <name evidence="17" type="ORF">LARI1_G003306</name>
</gene>
<evidence type="ECO:0000256" key="15">
    <source>
        <dbReference type="SAM" id="Phobius"/>
    </source>
</evidence>
<keyword evidence="10 15" id="KW-1133">Transmembrane helix</keyword>
<dbReference type="PROSITE" id="PS50089">
    <property type="entry name" value="ZF_RING_2"/>
    <property type="match status" value="1"/>
</dbReference>
<keyword evidence="4" id="KW-0808">Transferase</keyword>
<evidence type="ECO:0000256" key="2">
    <source>
        <dbReference type="ARBA" id="ARBA00004141"/>
    </source>
</evidence>
<feature type="compositionally biased region" description="Polar residues" evidence="14">
    <location>
        <begin position="335"/>
        <end position="344"/>
    </location>
</feature>
<evidence type="ECO:0000313" key="18">
    <source>
        <dbReference type="Proteomes" id="UP000469559"/>
    </source>
</evidence>
<dbReference type="InterPro" id="IPR001841">
    <property type="entry name" value="Znf_RING"/>
</dbReference>
<keyword evidence="11 15" id="KW-0472">Membrane</keyword>
<feature type="region of interest" description="Disordered" evidence="14">
    <location>
        <begin position="315"/>
        <end position="397"/>
    </location>
</feature>
<dbReference type="AlphaFoldDB" id="A0A8T9BQQ6"/>
<dbReference type="Proteomes" id="UP000469559">
    <property type="component" value="Unassembled WGS sequence"/>
</dbReference>
<keyword evidence="5 15" id="KW-0812">Transmembrane</keyword>
<protein>
    <recommendedName>
        <fullName evidence="3">RING-type E3 ubiquitin transferase</fullName>
        <ecNumber evidence="3">2.3.2.27</ecNumber>
    </recommendedName>
</protein>
<feature type="transmembrane region" description="Helical" evidence="15">
    <location>
        <begin position="255"/>
        <end position="276"/>
    </location>
</feature>
<evidence type="ECO:0000256" key="4">
    <source>
        <dbReference type="ARBA" id="ARBA00022679"/>
    </source>
</evidence>
<dbReference type="InterPro" id="IPR013083">
    <property type="entry name" value="Znf_RING/FYVE/PHD"/>
</dbReference>
<accession>A0A8T9BQQ6</accession>
<keyword evidence="8" id="KW-0833">Ubl conjugation pathway</keyword>
<feature type="region of interest" description="Disordered" evidence="14">
    <location>
        <begin position="444"/>
        <end position="492"/>
    </location>
</feature>
<organism evidence="17 18">
    <name type="scientific">Lachnellula arida</name>
    <dbReference type="NCBI Taxonomy" id="1316785"/>
    <lineage>
        <taxon>Eukaryota</taxon>
        <taxon>Fungi</taxon>
        <taxon>Dikarya</taxon>
        <taxon>Ascomycota</taxon>
        <taxon>Pezizomycotina</taxon>
        <taxon>Leotiomycetes</taxon>
        <taxon>Helotiales</taxon>
        <taxon>Lachnaceae</taxon>
        <taxon>Lachnellula</taxon>
    </lineage>
</organism>
<dbReference type="Pfam" id="PF13639">
    <property type="entry name" value="zf-RING_2"/>
    <property type="match status" value="1"/>
</dbReference>
<evidence type="ECO:0000256" key="11">
    <source>
        <dbReference type="ARBA" id="ARBA00023136"/>
    </source>
</evidence>
<dbReference type="PANTHER" id="PTHR45977">
    <property type="entry name" value="TARGET OF ERK KINASE MPK-1"/>
    <property type="match status" value="1"/>
</dbReference>
<dbReference type="GO" id="GO:0016567">
    <property type="term" value="P:protein ubiquitination"/>
    <property type="evidence" value="ECO:0007669"/>
    <property type="project" value="TreeGrafter"/>
</dbReference>
<comment type="subcellular location">
    <subcellularLocation>
        <location evidence="2">Membrane</location>
        <topology evidence="2">Multi-pass membrane protein</topology>
    </subcellularLocation>
</comment>
<dbReference type="SMART" id="SM00184">
    <property type="entry name" value="RING"/>
    <property type="match status" value="1"/>
</dbReference>
<keyword evidence="17" id="KW-0675">Receptor</keyword>
<keyword evidence="18" id="KW-1185">Reference proteome</keyword>
<dbReference type="GO" id="GO:0016020">
    <property type="term" value="C:membrane"/>
    <property type="evidence" value="ECO:0007669"/>
    <property type="project" value="UniProtKB-SubCell"/>
</dbReference>
<dbReference type="EC" id="2.3.2.27" evidence="3"/>
<proteinExistence type="predicted"/>
<keyword evidence="6" id="KW-0479">Metal-binding</keyword>
<keyword evidence="13" id="KW-0175">Coiled coil</keyword>
<dbReference type="SUPFAM" id="SSF57850">
    <property type="entry name" value="RING/U-box"/>
    <property type="match status" value="1"/>
</dbReference>
<evidence type="ECO:0000313" key="17">
    <source>
        <dbReference type="EMBL" id="TVY20659.1"/>
    </source>
</evidence>
<dbReference type="CDD" id="cd16454">
    <property type="entry name" value="RING-H2_PA-TM-RING"/>
    <property type="match status" value="1"/>
</dbReference>
<evidence type="ECO:0000256" key="10">
    <source>
        <dbReference type="ARBA" id="ARBA00022989"/>
    </source>
</evidence>
<sequence>HSSLFHITNRLARDRHVSNINQQFYIFYLSPPPSHPLSAIAMTTSTVASKACFRFRFPWLLILPGLAYAQSVQPSNTTIASQMNQLRLTGGPLFQGKPPYNLLPLTAETGKGSSNPNSVAAIQASGTLKHIDPQNPTNLSAADVGYISCDSDGSNIDPSSVLQKAETIKPQAIVLYSLDSNQCNLTGPYTFTTIYSTTSFKDAQDILNTIALYPSSTDIQPTAMIATNTTTSTATTATNDPTGNPAPTTAVAMSILYSITGIITLLFLIIIATGAVRAHRHPERYGPRNIAGRPRQSRAKGLARAMLETLPIVKFGDPEPVKPGSENVELEDGTASHTAPTDTTAEGVADSRRKSTEAGTLPEASVASGMGAAEEGSTKEGKEVAATTPPKESDLGCSICTEDFTTGEDVRVLPCAHKYHPACIDPWLLNVSGTCPLCRRDLRGDAEEPRPSSEEAPASTELPPPLNLEGTLESSHQHEAAESTEDGNNHQRHRISRFLDLNRLRHAEPHERIAALRQFREHARTEETNEEVEVEVEEQRSRRARVTGRLRDTFRIRTRTQNPVS</sequence>
<evidence type="ECO:0000256" key="13">
    <source>
        <dbReference type="SAM" id="Coils"/>
    </source>
</evidence>
<dbReference type="PANTHER" id="PTHR45977:SF4">
    <property type="entry name" value="RING-TYPE DOMAIN-CONTAINING PROTEIN"/>
    <property type="match status" value="1"/>
</dbReference>
<evidence type="ECO:0000256" key="6">
    <source>
        <dbReference type="ARBA" id="ARBA00022723"/>
    </source>
</evidence>
<feature type="non-terminal residue" evidence="17">
    <location>
        <position position="565"/>
    </location>
</feature>
<dbReference type="GO" id="GO:0008270">
    <property type="term" value="F:zinc ion binding"/>
    <property type="evidence" value="ECO:0007669"/>
    <property type="project" value="UniProtKB-KW"/>
</dbReference>
<name>A0A8T9BQQ6_9HELO</name>
<dbReference type="GO" id="GO:0006511">
    <property type="term" value="P:ubiquitin-dependent protein catabolic process"/>
    <property type="evidence" value="ECO:0007669"/>
    <property type="project" value="TreeGrafter"/>
</dbReference>
<keyword evidence="9" id="KW-0862">Zinc</keyword>
<feature type="domain" description="RING-type" evidence="16">
    <location>
        <begin position="397"/>
        <end position="439"/>
    </location>
</feature>
<dbReference type="GO" id="GO:0061630">
    <property type="term" value="F:ubiquitin protein ligase activity"/>
    <property type="evidence" value="ECO:0007669"/>
    <property type="project" value="UniProtKB-EC"/>
</dbReference>
<evidence type="ECO:0000259" key="16">
    <source>
        <dbReference type="PROSITE" id="PS50089"/>
    </source>
</evidence>
<evidence type="ECO:0000256" key="14">
    <source>
        <dbReference type="SAM" id="MobiDB-lite"/>
    </source>
</evidence>
<evidence type="ECO:0000256" key="3">
    <source>
        <dbReference type="ARBA" id="ARBA00012483"/>
    </source>
</evidence>